<comment type="caution">
    <text evidence="4">The sequence shown here is derived from an EMBL/GenBank/DDBJ whole genome shotgun (WGS) entry which is preliminary data.</text>
</comment>
<reference evidence="4" key="1">
    <citation type="submission" date="2021-04" db="EMBL/GenBank/DDBJ databases">
        <authorList>
            <person name="Rodrigo-Torres L."/>
            <person name="Arahal R. D."/>
            <person name="Lucena T."/>
        </authorList>
    </citation>
    <scope>NUCLEOTIDE SEQUENCE</scope>
    <source>
        <strain evidence="4">CECT 9275</strain>
    </source>
</reference>
<evidence type="ECO:0000256" key="2">
    <source>
        <dbReference type="SAM" id="MobiDB-lite"/>
    </source>
</evidence>
<sequence>MAKLTEKLASWFRSSKADEENYYDEEPAAPGNIIQNFNSPTTEKSSEATNTGEISNKLGTDDTSAYEQVIMPYWLEDEDTLRDEGVLFGLSESEPSEKTEIIQKYFSQLGAPHAAEIEQQNERIQELNLFIGQKSNRMDELGQKLRAQSDLRFTAEHHLPRTLMGLLLCVAMCAGNFYLIRASLKPAFEESSAIAIGVFLSGMFSLFGRISMFHDNDSKVTWRALLEEIGLPFAAALFVFTNALPYQTFWQAMALFIFVFFLFLFAGKLLLSNITLLRNDLKAWLGMRKESGRYEQNQVSWENEIRQLQNEIDELRIKKWQSLREQSTAETERDRINAKRDMLVKLFESEFYLARRMKTELTGRQIRYIRDSSRD</sequence>
<evidence type="ECO:0000313" key="4">
    <source>
        <dbReference type="EMBL" id="CAG4989603.1"/>
    </source>
</evidence>
<feature type="compositionally biased region" description="Polar residues" evidence="2">
    <location>
        <begin position="33"/>
        <end position="60"/>
    </location>
</feature>
<keyword evidence="1" id="KW-0175">Coiled coil</keyword>
<accession>A0A916J9U5</accession>
<keyword evidence="3" id="KW-0472">Membrane</keyword>
<organism evidence="4 5">
    <name type="scientific">Dyadobacter helix</name>
    <dbReference type="NCBI Taxonomy" id="2822344"/>
    <lineage>
        <taxon>Bacteria</taxon>
        <taxon>Pseudomonadati</taxon>
        <taxon>Bacteroidota</taxon>
        <taxon>Cytophagia</taxon>
        <taxon>Cytophagales</taxon>
        <taxon>Spirosomataceae</taxon>
        <taxon>Dyadobacter</taxon>
    </lineage>
</organism>
<feature type="transmembrane region" description="Helical" evidence="3">
    <location>
        <begin position="192"/>
        <end position="212"/>
    </location>
</feature>
<dbReference type="AlphaFoldDB" id="A0A916J9U5"/>
<evidence type="ECO:0000313" key="5">
    <source>
        <dbReference type="Proteomes" id="UP000680038"/>
    </source>
</evidence>
<dbReference type="Proteomes" id="UP000680038">
    <property type="component" value="Unassembled WGS sequence"/>
</dbReference>
<keyword evidence="3" id="KW-0812">Transmembrane</keyword>
<evidence type="ECO:0000256" key="1">
    <source>
        <dbReference type="SAM" id="Coils"/>
    </source>
</evidence>
<keyword evidence="3" id="KW-1133">Transmembrane helix</keyword>
<evidence type="ECO:0000256" key="3">
    <source>
        <dbReference type="SAM" id="Phobius"/>
    </source>
</evidence>
<feature type="transmembrane region" description="Helical" evidence="3">
    <location>
        <begin position="162"/>
        <end position="180"/>
    </location>
</feature>
<gene>
    <name evidence="4" type="ORF">DYBT9275_00325</name>
</gene>
<feature type="transmembrane region" description="Helical" evidence="3">
    <location>
        <begin position="249"/>
        <end position="271"/>
    </location>
</feature>
<protein>
    <submittedName>
        <fullName evidence="4">Uncharacterized protein</fullName>
    </submittedName>
</protein>
<feature type="transmembrane region" description="Helical" evidence="3">
    <location>
        <begin position="224"/>
        <end position="243"/>
    </location>
</feature>
<feature type="region of interest" description="Disordered" evidence="2">
    <location>
        <begin position="26"/>
        <end position="60"/>
    </location>
</feature>
<name>A0A916J9U5_9BACT</name>
<dbReference type="RefSeq" id="WP_215237109.1">
    <property type="nucleotide sequence ID" value="NZ_CAJRAF010000001.1"/>
</dbReference>
<feature type="coiled-coil region" evidence="1">
    <location>
        <begin position="291"/>
        <end position="325"/>
    </location>
</feature>
<keyword evidence="5" id="KW-1185">Reference proteome</keyword>
<proteinExistence type="predicted"/>
<dbReference type="EMBL" id="CAJRAF010000001">
    <property type="protein sequence ID" value="CAG4989603.1"/>
    <property type="molecule type" value="Genomic_DNA"/>
</dbReference>